<dbReference type="AlphaFoldDB" id="A0A9P3LD44"/>
<gene>
    <name evidence="1" type="ORF">PsYK624_073000</name>
</gene>
<proteinExistence type="predicted"/>
<dbReference type="EMBL" id="BPQB01000020">
    <property type="protein sequence ID" value="GJE91151.1"/>
    <property type="molecule type" value="Genomic_DNA"/>
</dbReference>
<sequence length="295" mass="32925">MEHNPTELVHIDVPELTRILEDQFEQEDDPWDLVKEQPPLHEMPAPSGAAHEWPVEWLNVCNWLYECSPMVPQRVWTPPGGVPRGDGLKAFVPFGRVVGFGEYARYGVHVSDLDRNDEHPGSFAFLENPLGSELMGRTQSHFTLHLQWPGFEHEERISSGSPGTARVLRLSIAAETRNFLWAAYKKMAQSDLSTHLNAWHPARVPWTRLRILGLAQLADGHWQPVLYLSTEYAELPAPAEYEALRATMHAQLVALCAAEGRSQELAALLGNMHLKGASEELAAILGGMRLGGAHE</sequence>
<protein>
    <submittedName>
        <fullName evidence="1">Uncharacterized protein</fullName>
    </submittedName>
</protein>
<comment type="caution">
    <text evidence="1">The sequence shown here is derived from an EMBL/GenBank/DDBJ whole genome shotgun (WGS) entry which is preliminary data.</text>
</comment>
<dbReference type="Proteomes" id="UP000703269">
    <property type="component" value="Unassembled WGS sequence"/>
</dbReference>
<name>A0A9P3LD44_9APHY</name>
<reference evidence="1 2" key="1">
    <citation type="submission" date="2021-08" db="EMBL/GenBank/DDBJ databases">
        <title>Draft Genome Sequence of Phanerochaete sordida strain YK-624.</title>
        <authorList>
            <person name="Mori T."/>
            <person name="Dohra H."/>
            <person name="Suzuki T."/>
            <person name="Kawagishi H."/>
            <person name="Hirai H."/>
        </authorList>
    </citation>
    <scope>NUCLEOTIDE SEQUENCE [LARGE SCALE GENOMIC DNA]</scope>
    <source>
        <strain evidence="1 2">YK-624</strain>
    </source>
</reference>
<keyword evidence="2" id="KW-1185">Reference proteome</keyword>
<evidence type="ECO:0000313" key="2">
    <source>
        <dbReference type="Proteomes" id="UP000703269"/>
    </source>
</evidence>
<evidence type="ECO:0000313" key="1">
    <source>
        <dbReference type="EMBL" id="GJE91151.1"/>
    </source>
</evidence>
<accession>A0A9P3LD44</accession>
<organism evidence="1 2">
    <name type="scientific">Phanerochaete sordida</name>
    <dbReference type="NCBI Taxonomy" id="48140"/>
    <lineage>
        <taxon>Eukaryota</taxon>
        <taxon>Fungi</taxon>
        <taxon>Dikarya</taxon>
        <taxon>Basidiomycota</taxon>
        <taxon>Agaricomycotina</taxon>
        <taxon>Agaricomycetes</taxon>
        <taxon>Polyporales</taxon>
        <taxon>Phanerochaetaceae</taxon>
        <taxon>Phanerochaete</taxon>
    </lineage>
</organism>